<comment type="similarity">
    <text evidence="2">Belongs to the ABC transporter superfamily. ABCG family. Eye pigment precursor importer (TC 3.A.1.204) subfamily.</text>
</comment>
<evidence type="ECO:0000256" key="6">
    <source>
        <dbReference type="ARBA" id="ARBA00022840"/>
    </source>
</evidence>
<evidence type="ECO:0000256" key="2">
    <source>
        <dbReference type="ARBA" id="ARBA00005814"/>
    </source>
</evidence>
<dbReference type="GO" id="GO:0016887">
    <property type="term" value="F:ATP hydrolysis activity"/>
    <property type="evidence" value="ECO:0007669"/>
    <property type="project" value="InterPro"/>
</dbReference>
<dbReference type="InterPro" id="IPR027417">
    <property type="entry name" value="P-loop_NTPase"/>
</dbReference>
<accession>A0A9W2ZW64</accession>
<dbReference type="OMA" id="VFSHIGM"/>
<name>A0A9W2ZW64_BIOGL</name>
<dbReference type="Pfam" id="PF01061">
    <property type="entry name" value="ABC2_membrane"/>
    <property type="match status" value="1"/>
</dbReference>
<feature type="region of interest" description="Disordered" evidence="9">
    <location>
        <begin position="1"/>
        <end position="34"/>
    </location>
</feature>
<dbReference type="InterPro" id="IPR013525">
    <property type="entry name" value="ABC2_TM"/>
</dbReference>
<dbReference type="GO" id="GO:0140359">
    <property type="term" value="F:ABC-type transporter activity"/>
    <property type="evidence" value="ECO:0007669"/>
    <property type="project" value="InterPro"/>
</dbReference>
<dbReference type="CDD" id="cd03234">
    <property type="entry name" value="ABCG_White"/>
    <property type="match status" value="1"/>
</dbReference>
<dbReference type="PANTHER" id="PTHR48041:SF113">
    <property type="entry name" value="ATP-BINDING CASSETTE SUB-FAMILY G MEMBER 5"/>
    <property type="match status" value="1"/>
</dbReference>
<evidence type="ECO:0000256" key="9">
    <source>
        <dbReference type="SAM" id="MobiDB-lite"/>
    </source>
</evidence>
<feature type="transmembrane region" description="Helical" evidence="10">
    <location>
        <begin position="500"/>
        <end position="524"/>
    </location>
</feature>
<dbReference type="InterPro" id="IPR017871">
    <property type="entry name" value="ABC_transporter-like_CS"/>
</dbReference>
<evidence type="ECO:0000313" key="12">
    <source>
        <dbReference type="Proteomes" id="UP001165740"/>
    </source>
</evidence>
<evidence type="ECO:0000256" key="1">
    <source>
        <dbReference type="ARBA" id="ARBA00004141"/>
    </source>
</evidence>
<sequence>MMGTLEQQQLRASSTRQQTLGQYGSFKTPKGTAQTSLVDTPVEMSLGEPSGGSTAAEDVRPKMNGTLDNKPSLNIIGFSYVVKERTGHWWNGACFRSRKKLVLNNLCMTFETGELTALVGTSGSGKTSLLDVISGRSTGVTTGVISYNGQQCTREMMRQKSSYVLQADRLLPTLTVRETLTYMAYLKLPGHFKPSDIDKKVQSVIIDMGLIHVAESRIGGTVIRGVSGGEKRRISIGVQLLKDPDILLLDEPTSGLDAFTAHHLVQSLADLAHKGKLVIMSIHQPRSDIFRLLDKIAILTMGQLAFLGRPDQMVPYFTTIGYPCPVNQNPCDVYIDVTSVDRRTKKQEQRSLARTRDICASFFDSDLQTGIIKRITLGLSQHHVDNVEEMDAASNDWPSWPRVFTCLLNRMNVHLKRDRSAFLARFLLLPFFVPFILMFLGRLGNNQGSIQDRLGIIYQSIQVAPYVGLVNGIAFFPVLRDLFYRENHDGLYSTATFVSAYYIHCLPFNIISGALFASALYWVAGMNPNIVSFGAFVLVSIMLQQFGEVMTISICGFFRNAQLANNTTALIFSASGLVASGLLRTMENMPTILQWAGYVAIHKYVTEIVVGNEFSGLQFTCDTSGRGQQCIKTGAEFIHAQYPQALEHMTRNFILTGAYLVATLGLAISLFKLRGSPVLH</sequence>
<evidence type="ECO:0000256" key="3">
    <source>
        <dbReference type="ARBA" id="ARBA00022448"/>
    </source>
</evidence>
<protein>
    <submittedName>
        <fullName evidence="13">ATP-binding cassette sub-family G member 5-like</fullName>
    </submittedName>
</protein>
<gene>
    <name evidence="13" type="primary">LOC106071154</name>
</gene>
<dbReference type="AlphaFoldDB" id="A0A9W2ZW64"/>
<feature type="transmembrane region" description="Helical" evidence="10">
    <location>
        <begin position="563"/>
        <end position="583"/>
    </location>
</feature>
<evidence type="ECO:0000256" key="7">
    <source>
        <dbReference type="ARBA" id="ARBA00022989"/>
    </source>
</evidence>
<dbReference type="GO" id="GO:0033344">
    <property type="term" value="P:cholesterol efflux"/>
    <property type="evidence" value="ECO:0007669"/>
    <property type="project" value="TreeGrafter"/>
</dbReference>
<evidence type="ECO:0000313" key="13">
    <source>
        <dbReference type="RefSeq" id="XP_055879276.1"/>
    </source>
</evidence>
<feature type="transmembrane region" description="Helical" evidence="10">
    <location>
        <begin position="530"/>
        <end position="551"/>
    </location>
</feature>
<feature type="compositionally biased region" description="Polar residues" evidence="9">
    <location>
        <begin position="1"/>
        <end position="22"/>
    </location>
</feature>
<keyword evidence="3" id="KW-0813">Transport</keyword>
<keyword evidence="6" id="KW-0067">ATP-binding</keyword>
<dbReference type="RefSeq" id="XP_055879276.1">
    <property type="nucleotide sequence ID" value="XM_056023301.1"/>
</dbReference>
<dbReference type="GeneID" id="106071154"/>
<dbReference type="PANTHER" id="PTHR48041">
    <property type="entry name" value="ABC TRANSPORTER G FAMILY MEMBER 28"/>
    <property type="match status" value="1"/>
</dbReference>
<keyword evidence="7 10" id="KW-1133">Transmembrane helix</keyword>
<evidence type="ECO:0000259" key="11">
    <source>
        <dbReference type="PROSITE" id="PS50893"/>
    </source>
</evidence>
<dbReference type="GO" id="GO:0005524">
    <property type="term" value="F:ATP binding"/>
    <property type="evidence" value="ECO:0007669"/>
    <property type="project" value="UniProtKB-KW"/>
</dbReference>
<feature type="transmembrane region" description="Helical" evidence="10">
    <location>
        <begin position="422"/>
        <end position="444"/>
    </location>
</feature>
<dbReference type="PROSITE" id="PS00211">
    <property type="entry name" value="ABC_TRANSPORTER_1"/>
    <property type="match status" value="1"/>
</dbReference>
<proteinExistence type="inferred from homology"/>
<evidence type="ECO:0000256" key="5">
    <source>
        <dbReference type="ARBA" id="ARBA00022741"/>
    </source>
</evidence>
<dbReference type="Pfam" id="PF00005">
    <property type="entry name" value="ABC_tran"/>
    <property type="match status" value="1"/>
</dbReference>
<evidence type="ECO:0000256" key="8">
    <source>
        <dbReference type="ARBA" id="ARBA00023136"/>
    </source>
</evidence>
<reference evidence="13" key="1">
    <citation type="submission" date="2025-08" db="UniProtKB">
        <authorList>
            <consortium name="RefSeq"/>
        </authorList>
    </citation>
    <scope>IDENTIFICATION</scope>
</reference>
<organism evidence="12 13">
    <name type="scientific">Biomphalaria glabrata</name>
    <name type="common">Bloodfluke planorb</name>
    <name type="synonym">Freshwater snail</name>
    <dbReference type="NCBI Taxonomy" id="6526"/>
    <lineage>
        <taxon>Eukaryota</taxon>
        <taxon>Metazoa</taxon>
        <taxon>Spiralia</taxon>
        <taxon>Lophotrochozoa</taxon>
        <taxon>Mollusca</taxon>
        <taxon>Gastropoda</taxon>
        <taxon>Heterobranchia</taxon>
        <taxon>Euthyneura</taxon>
        <taxon>Panpulmonata</taxon>
        <taxon>Hygrophila</taxon>
        <taxon>Lymnaeoidea</taxon>
        <taxon>Planorbidae</taxon>
        <taxon>Biomphalaria</taxon>
    </lineage>
</organism>
<dbReference type="SMART" id="SM00382">
    <property type="entry name" value="AAA"/>
    <property type="match status" value="1"/>
</dbReference>
<dbReference type="GO" id="GO:0042632">
    <property type="term" value="P:cholesterol homeostasis"/>
    <property type="evidence" value="ECO:0007669"/>
    <property type="project" value="TreeGrafter"/>
</dbReference>
<evidence type="ECO:0000256" key="10">
    <source>
        <dbReference type="SAM" id="Phobius"/>
    </source>
</evidence>
<dbReference type="InterPro" id="IPR050352">
    <property type="entry name" value="ABCG_transporters"/>
</dbReference>
<keyword evidence="4 10" id="KW-0812">Transmembrane</keyword>
<dbReference type="PROSITE" id="PS50893">
    <property type="entry name" value="ABC_TRANSPORTER_2"/>
    <property type="match status" value="1"/>
</dbReference>
<feature type="domain" description="ABC transporter" evidence="11">
    <location>
        <begin position="76"/>
        <end position="326"/>
    </location>
</feature>
<dbReference type="SUPFAM" id="SSF52540">
    <property type="entry name" value="P-loop containing nucleoside triphosphate hydrolases"/>
    <property type="match status" value="1"/>
</dbReference>
<dbReference type="GO" id="GO:0043190">
    <property type="term" value="C:ATP-binding cassette (ABC) transporter complex"/>
    <property type="evidence" value="ECO:0007669"/>
    <property type="project" value="TreeGrafter"/>
</dbReference>
<dbReference type="Proteomes" id="UP001165740">
    <property type="component" value="Chromosome 3"/>
</dbReference>
<keyword evidence="5" id="KW-0547">Nucleotide-binding</keyword>
<evidence type="ECO:0000256" key="4">
    <source>
        <dbReference type="ARBA" id="ARBA00022692"/>
    </source>
</evidence>
<feature type="transmembrane region" description="Helical" evidence="10">
    <location>
        <begin position="653"/>
        <end position="671"/>
    </location>
</feature>
<keyword evidence="12" id="KW-1185">Reference proteome</keyword>
<dbReference type="OrthoDB" id="66620at2759"/>
<dbReference type="GO" id="GO:0016324">
    <property type="term" value="C:apical plasma membrane"/>
    <property type="evidence" value="ECO:0007669"/>
    <property type="project" value="TreeGrafter"/>
</dbReference>
<comment type="subcellular location">
    <subcellularLocation>
        <location evidence="1">Membrane</location>
        <topology evidence="1">Multi-pass membrane protein</topology>
    </subcellularLocation>
</comment>
<keyword evidence="8 10" id="KW-0472">Membrane</keyword>
<dbReference type="InterPro" id="IPR003593">
    <property type="entry name" value="AAA+_ATPase"/>
</dbReference>
<dbReference type="InterPro" id="IPR003439">
    <property type="entry name" value="ABC_transporter-like_ATP-bd"/>
</dbReference>
<dbReference type="Gene3D" id="3.40.50.300">
    <property type="entry name" value="P-loop containing nucleotide triphosphate hydrolases"/>
    <property type="match status" value="1"/>
</dbReference>
<feature type="transmembrane region" description="Helical" evidence="10">
    <location>
        <begin position="456"/>
        <end position="479"/>
    </location>
</feature>